<dbReference type="EMBL" id="JARBHB010000016">
    <property type="protein sequence ID" value="KAJ8866467.1"/>
    <property type="molecule type" value="Genomic_DNA"/>
</dbReference>
<protein>
    <recommendedName>
        <fullName evidence="4">Reverse transcriptase</fullName>
    </recommendedName>
</protein>
<feature type="region of interest" description="Disordered" evidence="1">
    <location>
        <begin position="431"/>
        <end position="450"/>
    </location>
</feature>
<gene>
    <name evidence="2" type="ORF">PR048_032310</name>
</gene>
<feature type="compositionally biased region" description="Polar residues" evidence="1">
    <location>
        <begin position="524"/>
        <end position="533"/>
    </location>
</feature>
<keyword evidence="3" id="KW-1185">Reference proteome</keyword>
<name>A0ABQ9G1V5_9NEOP</name>
<evidence type="ECO:0000313" key="2">
    <source>
        <dbReference type="EMBL" id="KAJ8866467.1"/>
    </source>
</evidence>
<organism evidence="2 3">
    <name type="scientific">Dryococelus australis</name>
    <dbReference type="NCBI Taxonomy" id="614101"/>
    <lineage>
        <taxon>Eukaryota</taxon>
        <taxon>Metazoa</taxon>
        <taxon>Ecdysozoa</taxon>
        <taxon>Arthropoda</taxon>
        <taxon>Hexapoda</taxon>
        <taxon>Insecta</taxon>
        <taxon>Pterygota</taxon>
        <taxon>Neoptera</taxon>
        <taxon>Polyneoptera</taxon>
        <taxon>Phasmatodea</taxon>
        <taxon>Verophasmatodea</taxon>
        <taxon>Anareolatae</taxon>
        <taxon>Phasmatidae</taxon>
        <taxon>Eurycanthinae</taxon>
        <taxon>Dryococelus</taxon>
    </lineage>
</organism>
<feature type="compositionally biased region" description="Basic and acidic residues" evidence="1">
    <location>
        <begin position="8"/>
        <end position="30"/>
    </location>
</feature>
<evidence type="ECO:0000256" key="1">
    <source>
        <dbReference type="SAM" id="MobiDB-lite"/>
    </source>
</evidence>
<evidence type="ECO:0008006" key="4">
    <source>
        <dbReference type="Google" id="ProtNLM"/>
    </source>
</evidence>
<feature type="region of interest" description="Disordered" evidence="1">
    <location>
        <begin position="505"/>
        <end position="542"/>
    </location>
</feature>
<accession>A0ABQ9G1V5</accession>
<comment type="caution">
    <text evidence="2">The sequence shown here is derived from an EMBL/GenBank/DDBJ whole genome shotgun (WGS) entry which is preliminary data.</text>
</comment>
<evidence type="ECO:0000313" key="3">
    <source>
        <dbReference type="Proteomes" id="UP001159363"/>
    </source>
</evidence>
<dbReference type="Proteomes" id="UP001159363">
    <property type="component" value="Chromosome 15"/>
</dbReference>
<feature type="compositionally biased region" description="Basic and acidic residues" evidence="1">
    <location>
        <begin position="508"/>
        <end position="522"/>
    </location>
</feature>
<feature type="region of interest" description="Disordered" evidence="1">
    <location>
        <begin position="1"/>
        <end position="30"/>
    </location>
</feature>
<proteinExistence type="predicted"/>
<sequence length="618" mass="68665">MRVFEVNMEQRRNEGAVETGDPREDPPTNGIIRHDSHLKKSGERVNRSATVALTTDGISHHDTTAYFTILPLRWSLLPLLVFYRSELNHSFIDPLQLNSNPDPEACRNIYSADPTIWNVQCTPSLAEITRNICGENSNRDVLGLSLAATVATERNGPGRGKAVPCNKGAQNHILQELQDIRARMKIKWINVNHYSVQLFTGHGKFKAKLHSFRLVQSPLCDVCGVDDAVQHVIMECLKTKDMAYQREREFISDYKMPRSIKLSVRSGKSLPLQLVEDSRGLRQGRGEKVLSTVLLISVQSKCGSIERMPAFGPCNLLQTHNPSPCRSSVMDGCCLCPSNSRQPFARYAGNTARLARRSDGALGVRVSVAHVIYGSRQNGEESLCSFPARERERDKGRVRAAADLQRVPGQGGRWLPGIKQQIAVPDKTLWKQPSAKGKSPARGAESDVIRQCDTKTQFANRSLMPYSPECNTADKETFAVRSDQSDMRTCRKSSPKRMIGVNMRRRRNEGGRGKWETPEKTRRPTASSSTIPTCENPWSDHSPHAHANRVRFPARSSEGFYHVVISCRTMPLVGGGFSRGSPVFLLPFHSDAAPRSPGSTLIGCPPHSLPTDLIALFL</sequence>
<reference evidence="2 3" key="1">
    <citation type="submission" date="2023-02" db="EMBL/GenBank/DDBJ databases">
        <title>LHISI_Scaffold_Assembly.</title>
        <authorList>
            <person name="Stuart O.P."/>
            <person name="Cleave R."/>
            <person name="Magrath M.J.L."/>
            <person name="Mikheyev A.S."/>
        </authorList>
    </citation>
    <scope>NUCLEOTIDE SEQUENCE [LARGE SCALE GENOMIC DNA]</scope>
    <source>
        <strain evidence="2">Daus_M_001</strain>
        <tissue evidence="2">Leg muscle</tissue>
    </source>
</reference>